<dbReference type="EMBL" id="NGJU01000003">
    <property type="protein sequence ID" value="RST97279.1"/>
    <property type="molecule type" value="Genomic_DNA"/>
</dbReference>
<dbReference type="AlphaFoldDB" id="A0A429ZUB2"/>
<evidence type="ECO:0000313" key="2">
    <source>
        <dbReference type="Proteomes" id="UP000287239"/>
    </source>
</evidence>
<dbReference type="OrthoDB" id="2187056at2"/>
<accession>A0A429ZUB2</accession>
<dbReference type="GeneID" id="98567374"/>
<name>A0A429ZUB2_9ENTE</name>
<evidence type="ECO:0000313" key="1">
    <source>
        <dbReference type="EMBL" id="RST97279.1"/>
    </source>
</evidence>
<comment type="caution">
    <text evidence="1">The sequence shown here is derived from an EMBL/GenBank/DDBJ whole genome shotgun (WGS) entry which is preliminary data.</text>
</comment>
<keyword evidence="2" id="KW-1185">Reference proteome</keyword>
<proteinExistence type="predicted"/>
<reference evidence="1 2" key="1">
    <citation type="submission" date="2017-05" db="EMBL/GenBank/DDBJ databases">
        <title>Vagococcus spp. assemblies.</title>
        <authorList>
            <person name="Gulvik C.A."/>
        </authorList>
    </citation>
    <scope>NUCLEOTIDE SEQUENCE [LARGE SCALE GENOMIC DNA]</scope>
    <source>
        <strain evidence="1 2">NCFB 2777</strain>
    </source>
</reference>
<protein>
    <submittedName>
        <fullName evidence="1">Uncharacterized protein</fullName>
    </submittedName>
</protein>
<dbReference type="Proteomes" id="UP000287239">
    <property type="component" value="Unassembled WGS sequence"/>
</dbReference>
<sequence length="181" mass="21364">MHQAMVKIIVDQIISQFKTESQFCASYLEISLNDWQAWKDGTLVLQGEDMQKIKSLFSDYEWMLMQKIIKQTILFPEKRNYVVLEYKRVKSLVAKKWIRSGEAMVELISQRDSHNKVGMASQRKETINLRVFLDYDLWGYDDILEFCLPAVVQQQIEDSPVDLLEWVNENLTDTYVLDDKN</sequence>
<gene>
    <name evidence="1" type="ORF">CBF35_03260</name>
</gene>
<dbReference type="RefSeq" id="WP_126778533.1">
    <property type="nucleotide sequence ID" value="NZ_JBQDMR010000021.1"/>
</dbReference>
<organism evidence="1 2">
    <name type="scientific">Vagococcus salmoninarum</name>
    <dbReference type="NCBI Taxonomy" id="2739"/>
    <lineage>
        <taxon>Bacteria</taxon>
        <taxon>Bacillati</taxon>
        <taxon>Bacillota</taxon>
        <taxon>Bacilli</taxon>
        <taxon>Lactobacillales</taxon>
        <taxon>Enterococcaceae</taxon>
        <taxon>Vagococcus</taxon>
    </lineage>
</organism>